<proteinExistence type="predicted"/>
<name>A0A183K7R7_9TREM</name>
<dbReference type="WBParaSite" id="SCUD_0001104601-mRNA-1">
    <property type="protein sequence ID" value="SCUD_0001104601-mRNA-1"/>
    <property type="gene ID" value="SCUD_0001104601"/>
</dbReference>
<accession>A0A183K7R7</accession>
<keyword evidence="2" id="KW-1185">Reference proteome</keyword>
<reference evidence="1 2" key="2">
    <citation type="submission" date="2018-11" db="EMBL/GenBank/DDBJ databases">
        <authorList>
            <consortium name="Pathogen Informatics"/>
        </authorList>
    </citation>
    <scope>NUCLEOTIDE SEQUENCE [LARGE SCALE GENOMIC DNA]</scope>
    <source>
        <strain evidence="1">Dakar</strain>
        <strain evidence="2">Dakar, Senegal</strain>
    </source>
</reference>
<gene>
    <name evidence="1" type="ORF">SCUD_LOCUS11046</name>
</gene>
<protein>
    <submittedName>
        <fullName evidence="3">CPSF_A domain-containing protein</fullName>
    </submittedName>
</protein>
<dbReference type="EMBL" id="UZAK01034150">
    <property type="protein sequence ID" value="VDP42746.1"/>
    <property type="molecule type" value="Genomic_DNA"/>
</dbReference>
<sequence>MMKWNLEYCSFISFFKIIRGRFFRRDRTFVKLTDCKLFVLLTTHELFTEDNLFSLVTTDDGVSSTLVKVENDSETELSSSEGHFIAISVSGKIVAIRSRSFSASSVKRNLKLFTMVAVNRLVGDTDVSMIGANCVDINSLPLSEPGNVCRWST</sequence>
<evidence type="ECO:0000313" key="1">
    <source>
        <dbReference type="EMBL" id="VDP42746.1"/>
    </source>
</evidence>
<organism evidence="3">
    <name type="scientific">Schistosoma curassoni</name>
    <dbReference type="NCBI Taxonomy" id="6186"/>
    <lineage>
        <taxon>Eukaryota</taxon>
        <taxon>Metazoa</taxon>
        <taxon>Spiralia</taxon>
        <taxon>Lophotrochozoa</taxon>
        <taxon>Platyhelminthes</taxon>
        <taxon>Trematoda</taxon>
        <taxon>Digenea</taxon>
        <taxon>Strigeidida</taxon>
        <taxon>Schistosomatoidea</taxon>
        <taxon>Schistosomatidae</taxon>
        <taxon>Schistosoma</taxon>
    </lineage>
</organism>
<dbReference type="Proteomes" id="UP000279833">
    <property type="component" value="Unassembled WGS sequence"/>
</dbReference>
<reference evidence="3" key="1">
    <citation type="submission" date="2016-06" db="UniProtKB">
        <authorList>
            <consortium name="WormBaseParasite"/>
        </authorList>
    </citation>
    <scope>IDENTIFICATION</scope>
</reference>
<evidence type="ECO:0000313" key="2">
    <source>
        <dbReference type="Proteomes" id="UP000279833"/>
    </source>
</evidence>
<dbReference type="AlphaFoldDB" id="A0A183K7R7"/>
<evidence type="ECO:0000313" key="3">
    <source>
        <dbReference type="WBParaSite" id="SCUD_0001104601-mRNA-1"/>
    </source>
</evidence>